<gene>
    <name evidence="1" type="ORF">QR685DRAFT_538263</name>
</gene>
<evidence type="ECO:0008006" key="3">
    <source>
        <dbReference type="Google" id="ProtNLM"/>
    </source>
</evidence>
<comment type="caution">
    <text evidence="1">The sequence shown here is derived from an EMBL/GenBank/DDBJ whole genome shotgun (WGS) entry which is preliminary data.</text>
</comment>
<evidence type="ECO:0000313" key="1">
    <source>
        <dbReference type="EMBL" id="KAL0465632.1"/>
    </source>
</evidence>
<proteinExistence type="predicted"/>
<name>A0ABR3CYX6_NEUIN</name>
<keyword evidence="2" id="KW-1185">Reference proteome</keyword>
<organism evidence="1 2">
    <name type="scientific">Neurospora intermedia</name>
    <dbReference type="NCBI Taxonomy" id="5142"/>
    <lineage>
        <taxon>Eukaryota</taxon>
        <taxon>Fungi</taxon>
        <taxon>Dikarya</taxon>
        <taxon>Ascomycota</taxon>
        <taxon>Pezizomycotina</taxon>
        <taxon>Sordariomycetes</taxon>
        <taxon>Sordariomycetidae</taxon>
        <taxon>Sordariales</taxon>
        <taxon>Sordariaceae</taxon>
        <taxon>Neurospora</taxon>
    </lineage>
</organism>
<dbReference type="Proteomes" id="UP001451303">
    <property type="component" value="Unassembled WGS sequence"/>
</dbReference>
<sequence length="137" mass="15844">MDKRGFFLGGFLIGALDFFLLVDLHDCIPGLQHEHPRAWLRPISEFQRRNLTVSAPILLRDVTALEVAGSIFGISVHGVVDRQDGQPLAYRYQFDVLLLFSVPSDQKRQLQPRRVIRRPGLTKRFRSRPWISEIHSR</sequence>
<protein>
    <recommendedName>
        <fullName evidence="3">Secreted protein</fullName>
    </recommendedName>
</protein>
<evidence type="ECO:0000313" key="2">
    <source>
        <dbReference type="Proteomes" id="UP001451303"/>
    </source>
</evidence>
<dbReference type="EMBL" id="JAVLET010000016">
    <property type="protein sequence ID" value="KAL0465632.1"/>
    <property type="molecule type" value="Genomic_DNA"/>
</dbReference>
<reference evidence="1 2" key="1">
    <citation type="submission" date="2023-09" db="EMBL/GenBank/DDBJ databases">
        <title>Multi-omics analysis of a traditional fermented food reveals byproduct-associated fungal strains for waste-to-food upcycling.</title>
        <authorList>
            <consortium name="Lawrence Berkeley National Laboratory"/>
            <person name="Rekdal V.M."/>
            <person name="Villalobos-Escobedo J.M."/>
            <person name="Rodriguez-Valeron N."/>
            <person name="Garcia M.O."/>
            <person name="Vasquez D.P."/>
            <person name="Damayanti I."/>
            <person name="Sorensen P.M."/>
            <person name="Baidoo E.E."/>
            <person name="De Carvalho A.C."/>
            <person name="Riley R."/>
            <person name="Lipzen A."/>
            <person name="He G."/>
            <person name="Yan M."/>
            <person name="Haridas S."/>
            <person name="Daum C."/>
            <person name="Yoshinaga Y."/>
            <person name="Ng V."/>
            <person name="Grigoriev I.V."/>
            <person name="Munk R."/>
            <person name="Nuraida L."/>
            <person name="Wijaya C.H."/>
            <person name="Morales P.-C."/>
            <person name="Keasling J.D."/>
        </authorList>
    </citation>
    <scope>NUCLEOTIDE SEQUENCE [LARGE SCALE GENOMIC DNA]</scope>
    <source>
        <strain evidence="1 2">FGSC 2613</strain>
    </source>
</reference>
<accession>A0ABR3CYX6</accession>